<name>A0A371EYC5_MUCPR</name>
<dbReference type="InterPro" id="IPR044647">
    <property type="entry name" value="RTNLB17/18/21"/>
</dbReference>
<feature type="domain" description="Reticulon" evidence="8">
    <location>
        <begin position="129"/>
        <end position="296"/>
    </location>
</feature>
<dbReference type="EMBL" id="QJKJ01011490">
    <property type="protein sequence ID" value="RDX71019.1"/>
    <property type="molecule type" value="Genomic_DNA"/>
</dbReference>
<keyword evidence="3 6" id="KW-0256">Endoplasmic reticulum</keyword>
<dbReference type="AlphaFoldDB" id="A0A371EYC5"/>
<dbReference type="InterPro" id="IPR003388">
    <property type="entry name" value="Reticulon"/>
</dbReference>
<feature type="region of interest" description="Disordered" evidence="7">
    <location>
        <begin position="1"/>
        <end position="118"/>
    </location>
</feature>
<evidence type="ECO:0000256" key="7">
    <source>
        <dbReference type="SAM" id="MobiDB-lite"/>
    </source>
</evidence>
<dbReference type="OrthoDB" id="783438at2759"/>
<evidence type="ECO:0000256" key="2">
    <source>
        <dbReference type="ARBA" id="ARBA00022692"/>
    </source>
</evidence>
<comment type="caution">
    <text evidence="9">The sequence shown here is derived from an EMBL/GenBank/DDBJ whole genome shotgun (WGS) entry which is preliminary data.</text>
</comment>
<evidence type="ECO:0000256" key="5">
    <source>
        <dbReference type="ARBA" id="ARBA00023136"/>
    </source>
</evidence>
<feature type="compositionally biased region" description="Basic and acidic residues" evidence="7">
    <location>
        <begin position="68"/>
        <end position="87"/>
    </location>
</feature>
<feature type="region of interest" description="Disordered" evidence="7">
    <location>
        <begin position="360"/>
        <end position="396"/>
    </location>
</feature>
<organism evidence="9 10">
    <name type="scientific">Mucuna pruriens</name>
    <name type="common">Velvet bean</name>
    <name type="synonym">Dolichos pruriens</name>
    <dbReference type="NCBI Taxonomy" id="157652"/>
    <lineage>
        <taxon>Eukaryota</taxon>
        <taxon>Viridiplantae</taxon>
        <taxon>Streptophyta</taxon>
        <taxon>Embryophyta</taxon>
        <taxon>Tracheophyta</taxon>
        <taxon>Spermatophyta</taxon>
        <taxon>Magnoliopsida</taxon>
        <taxon>eudicotyledons</taxon>
        <taxon>Gunneridae</taxon>
        <taxon>Pentapetalae</taxon>
        <taxon>rosids</taxon>
        <taxon>fabids</taxon>
        <taxon>Fabales</taxon>
        <taxon>Fabaceae</taxon>
        <taxon>Papilionoideae</taxon>
        <taxon>50 kb inversion clade</taxon>
        <taxon>NPAAA clade</taxon>
        <taxon>indigoferoid/millettioid clade</taxon>
        <taxon>Phaseoleae</taxon>
        <taxon>Mucuna</taxon>
    </lineage>
</organism>
<keyword evidence="2 6" id="KW-0812">Transmembrane</keyword>
<feature type="transmembrane region" description="Helical" evidence="6">
    <location>
        <begin position="181"/>
        <end position="203"/>
    </location>
</feature>
<dbReference type="PANTHER" id="PTHR46626">
    <property type="entry name" value="RETICULON-LIKE PROTEIN B17"/>
    <property type="match status" value="1"/>
</dbReference>
<sequence length="396" mass="44687">MDSSSHEPIPSLPIADPLPLSPPPVGTLTTRLDAPPLDFPEPAGVRRRCKSRAPQTASPRNARKSRRRTELEIREEKDSGLVEEVGKPRKKRPIARTKKEKTNSVAPLTASPKSEEGSCSDLDRVGQVVSDLIMWKDASKSTFWFGFGSLCLLSSCFTQGLNFSHFMYFLLSFFTHLMFTFQHFLGLVAIGDSLIGCFVFLQFNLSKVEKECEVKLKEDDILSLAKLILPALNFSISKMRVLFSGEPSMTLKVVPFLLLGAEYGHLITIWRLCAIGFFVSFSVPKLYSCYTVQINQRAESLTLWLLDTWSACTHRKKVIASVLTAFWNLSSIKTRIFTIFILLVLFRYLRQHVELQLEENGETQEGEKEQKASVVAEPEEKESQQALVVREQGCQN</sequence>
<dbReference type="Pfam" id="PF02453">
    <property type="entry name" value="Reticulon"/>
    <property type="match status" value="1"/>
</dbReference>
<evidence type="ECO:0000256" key="4">
    <source>
        <dbReference type="ARBA" id="ARBA00022989"/>
    </source>
</evidence>
<keyword evidence="10" id="KW-1185">Reference proteome</keyword>
<dbReference type="Proteomes" id="UP000257109">
    <property type="component" value="Unassembled WGS sequence"/>
</dbReference>
<feature type="non-terminal residue" evidence="9">
    <location>
        <position position="1"/>
    </location>
</feature>
<gene>
    <name evidence="9" type="primary">RTNLB17</name>
    <name evidence="9" type="ORF">CR513_49670</name>
</gene>
<keyword evidence="5 6" id="KW-0472">Membrane</keyword>
<dbReference type="GO" id="GO:0005789">
    <property type="term" value="C:endoplasmic reticulum membrane"/>
    <property type="evidence" value="ECO:0007669"/>
    <property type="project" value="UniProtKB-SubCell"/>
</dbReference>
<feature type="transmembrane region" description="Helical" evidence="6">
    <location>
        <begin position="263"/>
        <end position="283"/>
    </location>
</feature>
<proteinExistence type="predicted"/>
<evidence type="ECO:0000256" key="6">
    <source>
        <dbReference type="RuleBase" id="RU363132"/>
    </source>
</evidence>
<evidence type="ECO:0000259" key="8">
    <source>
        <dbReference type="PROSITE" id="PS50845"/>
    </source>
</evidence>
<feature type="transmembrane region" description="Helical" evidence="6">
    <location>
        <begin position="325"/>
        <end position="349"/>
    </location>
</feature>
<reference evidence="9" key="1">
    <citation type="submission" date="2018-05" db="EMBL/GenBank/DDBJ databases">
        <title>Draft genome of Mucuna pruriens seed.</title>
        <authorList>
            <person name="Nnadi N.E."/>
            <person name="Vos R."/>
            <person name="Hasami M.H."/>
            <person name="Devisetty U.K."/>
            <person name="Aguiy J.C."/>
        </authorList>
    </citation>
    <scope>NUCLEOTIDE SEQUENCE [LARGE SCALE GENOMIC DNA]</scope>
    <source>
        <strain evidence="9">JCA_2017</strain>
    </source>
</reference>
<dbReference type="STRING" id="157652.A0A371EYC5"/>
<feature type="compositionally biased region" description="Low complexity" evidence="7">
    <location>
        <begin position="8"/>
        <end position="18"/>
    </location>
</feature>
<evidence type="ECO:0000313" key="10">
    <source>
        <dbReference type="Proteomes" id="UP000257109"/>
    </source>
</evidence>
<feature type="compositionally biased region" description="Basic residues" evidence="7">
    <location>
        <begin position="88"/>
        <end position="99"/>
    </location>
</feature>
<accession>A0A371EYC5</accession>
<evidence type="ECO:0000256" key="3">
    <source>
        <dbReference type="ARBA" id="ARBA00022824"/>
    </source>
</evidence>
<evidence type="ECO:0000256" key="1">
    <source>
        <dbReference type="ARBA" id="ARBA00004477"/>
    </source>
</evidence>
<protein>
    <recommendedName>
        <fullName evidence="6">Reticulon-like protein</fullName>
    </recommendedName>
</protein>
<evidence type="ECO:0000313" key="9">
    <source>
        <dbReference type="EMBL" id="RDX71019.1"/>
    </source>
</evidence>
<dbReference type="PROSITE" id="PS50845">
    <property type="entry name" value="RETICULON"/>
    <property type="match status" value="1"/>
</dbReference>
<comment type="subcellular location">
    <subcellularLocation>
        <location evidence="1 6">Endoplasmic reticulum membrane</location>
        <topology evidence="1 6">Multi-pass membrane protein</topology>
    </subcellularLocation>
</comment>
<feature type="transmembrane region" description="Helical" evidence="6">
    <location>
        <begin position="142"/>
        <end position="161"/>
    </location>
</feature>
<keyword evidence="4 6" id="KW-1133">Transmembrane helix</keyword>
<dbReference type="PANTHER" id="PTHR46626:SF3">
    <property type="entry name" value="RETICULON-LIKE PROTEIN"/>
    <property type="match status" value="1"/>
</dbReference>